<dbReference type="InterPro" id="IPR002401">
    <property type="entry name" value="Cyt_P450_E_grp-I"/>
</dbReference>
<evidence type="ECO:0000256" key="1">
    <source>
        <dbReference type="ARBA" id="ARBA00001971"/>
    </source>
</evidence>
<name>A0A6G1JZY9_9PLEO</name>
<dbReference type="SUPFAM" id="SSF48264">
    <property type="entry name" value="Cytochrome P450"/>
    <property type="match status" value="1"/>
</dbReference>
<dbReference type="InterPro" id="IPR017972">
    <property type="entry name" value="Cyt_P450_CS"/>
</dbReference>
<gene>
    <name evidence="8" type="ORF">K504DRAFT_438105</name>
</gene>
<keyword evidence="3 5" id="KW-0479">Metal-binding</keyword>
<dbReference type="InterPro" id="IPR050121">
    <property type="entry name" value="Cytochrome_P450_monoxygenase"/>
</dbReference>
<keyword evidence="5 6" id="KW-0349">Heme</keyword>
<evidence type="ECO:0000256" key="2">
    <source>
        <dbReference type="ARBA" id="ARBA00010617"/>
    </source>
</evidence>
<dbReference type="GO" id="GO:0020037">
    <property type="term" value="F:heme binding"/>
    <property type="evidence" value="ECO:0007669"/>
    <property type="project" value="InterPro"/>
</dbReference>
<dbReference type="PRINTS" id="PR00463">
    <property type="entry name" value="EP450I"/>
</dbReference>
<dbReference type="PANTHER" id="PTHR24305:SF166">
    <property type="entry name" value="CYTOCHROME P450 12A4, MITOCHONDRIAL-RELATED"/>
    <property type="match status" value="1"/>
</dbReference>
<evidence type="ECO:0000313" key="9">
    <source>
        <dbReference type="Proteomes" id="UP000799428"/>
    </source>
</evidence>
<feature type="compositionally biased region" description="Basic and acidic residues" evidence="7">
    <location>
        <begin position="465"/>
        <end position="475"/>
    </location>
</feature>
<keyword evidence="9" id="KW-1185">Reference proteome</keyword>
<keyword evidence="4 5" id="KW-0408">Iron</keyword>
<sequence length="590" mass="67168">MLAEIVACLVAWLAYRVIRYISSLAHHRKEALRSGLPVFHSWLHVSDTSYIFTHKLVASTTKWIPQEKLRSWFPWTVLLRVWHAGYEPFKYARSDSIMLTHASGNMLLTCDPGICEQIFDRSNDFKAPADTLFMYNIYGPTLAACEEQDWRRYRKVITPYFNTKTNTAVWEECLNQTEILTSTWTDNLGIINDIKRDVAAKLTIGVFAKVFFGKSIQTEDYEPKFDEVSRRERSFGGAILDVNNSLGIIVMLQAMPPWAKKLLPTSITRLGDVPYYELKRHMILLKDQVAQDLKDRAGSQEGFRTLLESVVSAGQTNTDKDPLSKTPALTEDEVFGNIFFLILAGYDTASTTISFAILLLALHPNYQHLLHEELDATLGQQKCHTVWNLRDDFQPLLTGFLGAVIKETLRLYNAVEWLPKRAMLDTTLTDSNGVPRFVQKGTLCVLDFAAMFRHPKYWPADTTTESDRDTTDDRMPPLQFDPTRWINDGAPTVRPAAYFPFGGGQRMCPGRKFAEILVGGILVRIFSEYTVEFVPSEADAREAHAKGHHGQDWVKEKTRERAARSLYEGIGFNHAIYPSKHAPIRFVKRG</sequence>
<organism evidence="8 9">
    <name type="scientific">Pleomassaria siparia CBS 279.74</name>
    <dbReference type="NCBI Taxonomy" id="1314801"/>
    <lineage>
        <taxon>Eukaryota</taxon>
        <taxon>Fungi</taxon>
        <taxon>Dikarya</taxon>
        <taxon>Ascomycota</taxon>
        <taxon>Pezizomycotina</taxon>
        <taxon>Dothideomycetes</taxon>
        <taxon>Pleosporomycetidae</taxon>
        <taxon>Pleosporales</taxon>
        <taxon>Pleomassariaceae</taxon>
        <taxon>Pleomassaria</taxon>
    </lineage>
</organism>
<evidence type="ECO:0000313" key="8">
    <source>
        <dbReference type="EMBL" id="KAF2706118.1"/>
    </source>
</evidence>
<dbReference type="InterPro" id="IPR001128">
    <property type="entry name" value="Cyt_P450"/>
</dbReference>
<evidence type="ECO:0000256" key="5">
    <source>
        <dbReference type="PIRSR" id="PIRSR602401-1"/>
    </source>
</evidence>
<feature type="binding site" description="axial binding residue" evidence="5">
    <location>
        <position position="508"/>
    </location>
    <ligand>
        <name>heme</name>
        <dbReference type="ChEBI" id="CHEBI:30413"/>
    </ligand>
    <ligandPart>
        <name>Fe</name>
        <dbReference type="ChEBI" id="CHEBI:18248"/>
    </ligandPart>
</feature>
<dbReference type="PROSITE" id="PS00086">
    <property type="entry name" value="CYTOCHROME_P450"/>
    <property type="match status" value="1"/>
</dbReference>
<dbReference type="GO" id="GO:0004497">
    <property type="term" value="F:monooxygenase activity"/>
    <property type="evidence" value="ECO:0007669"/>
    <property type="project" value="UniProtKB-KW"/>
</dbReference>
<evidence type="ECO:0000256" key="3">
    <source>
        <dbReference type="ARBA" id="ARBA00022723"/>
    </source>
</evidence>
<dbReference type="GO" id="GO:0016705">
    <property type="term" value="F:oxidoreductase activity, acting on paired donors, with incorporation or reduction of molecular oxygen"/>
    <property type="evidence" value="ECO:0007669"/>
    <property type="project" value="InterPro"/>
</dbReference>
<dbReference type="Gene3D" id="1.10.630.10">
    <property type="entry name" value="Cytochrome P450"/>
    <property type="match status" value="1"/>
</dbReference>
<evidence type="ECO:0000256" key="4">
    <source>
        <dbReference type="ARBA" id="ARBA00023004"/>
    </source>
</evidence>
<comment type="similarity">
    <text evidence="2 6">Belongs to the cytochrome P450 family.</text>
</comment>
<proteinExistence type="inferred from homology"/>
<keyword evidence="6" id="KW-0503">Monooxygenase</keyword>
<reference evidence="8" key="1">
    <citation type="journal article" date="2020" name="Stud. Mycol.">
        <title>101 Dothideomycetes genomes: a test case for predicting lifestyles and emergence of pathogens.</title>
        <authorList>
            <person name="Haridas S."/>
            <person name="Albert R."/>
            <person name="Binder M."/>
            <person name="Bloem J."/>
            <person name="Labutti K."/>
            <person name="Salamov A."/>
            <person name="Andreopoulos B."/>
            <person name="Baker S."/>
            <person name="Barry K."/>
            <person name="Bills G."/>
            <person name="Bluhm B."/>
            <person name="Cannon C."/>
            <person name="Castanera R."/>
            <person name="Culley D."/>
            <person name="Daum C."/>
            <person name="Ezra D."/>
            <person name="Gonzalez J."/>
            <person name="Henrissat B."/>
            <person name="Kuo A."/>
            <person name="Liang C."/>
            <person name="Lipzen A."/>
            <person name="Lutzoni F."/>
            <person name="Magnuson J."/>
            <person name="Mondo S."/>
            <person name="Nolan M."/>
            <person name="Ohm R."/>
            <person name="Pangilinan J."/>
            <person name="Park H.-J."/>
            <person name="Ramirez L."/>
            <person name="Alfaro M."/>
            <person name="Sun H."/>
            <person name="Tritt A."/>
            <person name="Yoshinaga Y."/>
            <person name="Zwiers L.-H."/>
            <person name="Turgeon B."/>
            <person name="Goodwin S."/>
            <person name="Spatafora J."/>
            <person name="Crous P."/>
            <person name="Grigoriev I."/>
        </authorList>
    </citation>
    <scope>NUCLEOTIDE SEQUENCE</scope>
    <source>
        <strain evidence="8">CBS 279.74</strain>
    </source>
</reference>
<dbReference type="EMBL" id="MU005776">
    <property type="protein sequence ID" value="KAF2706118.1"/>
    <property type="molecule type" value="Genomic_DNA"/>
</dbReference>
<dbReference type="GO" id="GO:0005506">
    <property type="term" value="F:iron ion binding"/>
    <property type="evidence" value="ECO:0007669"/>
    <property type="project" value="InterPro"/>
</dbReference>
<dbReference type="PRINTS" id="PR00385">
    <property type="entry name" value="P450"/>
</dbReference>
<dbReference type="AlphaFoldDB" id="A0A6G1JZY9"/>
<dbReference type="InterPro" id="IPR036396">
    <property type="entry name" value="Cyt_P450_sf"/>
</dbReference>
<protein>
    <submittedName>
        <fullName evidence="8">Cytochrome P450</fullName>
    </submittedName>
</protein>
<comment type="cofactor">
    <cofactor evidence="1 5">
        <name>heme</name>
        <dbReference type="ChEBI" id="CHEBI:30413"/>
    </cofactor>
</comment>
<dbReference type="OrthoDB" id="1470350at2759"/>
<feature type="region of interest" description="Disordered" evidence="7">
    <location>
        <begin position="461"/>
        <end position="481"/>
    </location>
</feature>
<evidence type="ECO:0000256" key="7">
    <source>
        <dbReference type="SAM" id="MobiDB-lite"/>
    </source>
</evidence>
<keyword evidence="6" id="KW-0560">Oxidoreductase</keyword>
<evidence type="ECO:0000256" key="6">
    <source>
        <dbReference type="RuleBase" id="RU000461"/>
    </source>
</evidence>
<accession>A0A6G1JZY9</accession>
<dbReference type="PANTHER" id="PTHR24305">
    <property type="entry name" value="CYTOCHROME P450"/>
    <property type="match status" value="1"/>
</dbReference>
<dbReference type="Proteomes" id="UP000799428">
    <property type="component" value="Unassembled WGS sequence"/>
</dbReference>
<dbReference type="Pfam" id="PF00067">
    <property type="entry name" value="p450"/>
    <property type="match status" value="1"/>
</dbReference>